<comment type="caution">
    <text evidence="2">The sequence shown here is derived from an EMBL/GenBank/DDBJ whole genome shotgun (WGS) entry which is preliminary data.</text>
</comment>
<feature type="signal peptide" evidence="1">
    <location>
        <begin position="1"/>
        <end position="25"/>
    </location>
</feature>
<sequence>MDKKNITSRLIILATMLLSILSIDAQTPKPKKALMNQGEVLTYTAEFQWGLLKPDAGSATMSMREVHVDGKDLYAYKIALRTSSFFDKIYYLRDEVESFFTPDLKFIKSIKKLNERKKPSTRYMTMTYNHGKPVKYRFYKERRGNTMRDTTITLDSKYPVVDLFGSVIFLRSLDAKNLRVGDKLTITVIDNADITTATIVYKGKVDFKVNKKNKYHTLKFVVDIKNNKFEKQKESMEAWISDDENLIPICLKSKLKLGAGVVTFKGAKGLKYPLTSKF</sequence>
<evidence type="ECO:0000313" key="3">
    <source>
        <dbReference type="Proteomes" id="UP001596020"/>
    </source>
</evidence>
<feature type="chain" id="PRO_5045141767" evidence="1">
    <location>
        <begin position="26"/>
        <end position="278"/>
    </location>
</feature>
<evidence type="ECO:0000313" key="2">
    <source>
        <dbReference type="EMBL" id="MFC4666432.1"/>
    </source>
</evidence>
<gene>
    <name evidence="2" type="ORF">ACFO3G_07460</name>
</gene>
<reference evidence="3" key="1">
    <citation type="journal article" date="2019" name="Int. J. Syst. Evol. Microbiol.">
        <title>The Global Catalogue of Microorganisms (GCM) 10K type strain sequencing project: providing services to taxonomists for standard genome sequencing and annotation.</title>
        <authorList>
            <consortium name="The Broad Institute Genomics Platform"/>
            <consortium name="The Broad Institute Genome Sequencing Center for Infectious Disease"/>
            <person name="Wu L."/>
            <person name="Ma J."/>
        </authorList>
    </citation>
    <scope>NUCLEOTIDE SEQUENCE [LARGE SCALE GENOMIC DNA]</scope>
    <source>
        <strain evidence="3">CGMCC 4.7357</strain>
    </source>
</reference>
<proteinExistence type="predicted"/>
<organism evidence="2 3">
    <name type="scientific">Falsiporphyromonas endometrii</name>
    <dbReference type="NCBI Taxonomy" id="1387297"/>
    <lineage>
        <taxon>Bacteria</taxon>
        <taxon>Pseudomonadati</taxon>
        <taxon>Bacteroidota</taxon>
        <taxon>Bacteroidia</taxon>
        <taxon>Bacteroidales</taxon>
        <taxon>Porphyromonadaceae</taxon>
        <taxon>Falsiporphyromonas</taxon>
    </lineage>
</organism>
<dbReference type="InterPro" id="IPR021457">
    <property type="entry name" value="DUF3108"/>
</dbReference>
<evidence type="ECO:0000256" key="1">
    <source>
        <dbReference type="SAM" id="SignalP"/>
    </source>
</evidence>
<accession>A0ABV9K8A3</accession>
<protein>
    <submittedName>
        <fullName evidence="2">DUF3108 domain-containing protein</fullName>
    </submittedName>
</protein>
<keyword evidence="3" id="KW-1185">Reference proteome</keyword>
<dbReference type="EMBL" id="JBHSGO010000200">
    <property type="protein sequence ID" value="MFC4666432.1"/>
    <property type="molecule type" value="Genomic_DNA"/>
</dbReference>
<name>A0ABV9K8A3_9PORP</name>
<dbReference type="Pfam" id="PF11306">
    <property type="entry name" value="DUF3108"/>
    <property type="match status" value="1"/>
</dbReference>
<keyword evidence="1" id="KW-0732">Signal</keyword>
<dbReference type="Proteomes" id="UP001596020">
    <property type="component" value="Unassembled WGS sequence"/>
</dbReference>
<dbReference type="RefSeq" id="WP_380079494.1">
    <property type="nucleotide sequence ID" value="NZ_JBHSGO010000200.1"/>
</dbReference>